<feature type="region of interest" description="Disordered" evidence="6">
    <location>
        <begin position="1"/>
        <end position="24"/>
    </location>
</feature>
<evidence type="ECO:0000313" key="9">
    <source>
        <dbReference type="Proteomes" id="UP000070544"/>
    </source>
</evidence>
<feature type="transmembrane region" description="Helical" evidence="7">
    <location>
        <begin position="252"/>
        <end position="277"/>
    </location>
</feature>
<evidence type="ECO:0000256" key="4">
    <source>
        <dbReference type="ARBA" id="ARBA00022989"/>
    </source>
</evidence>
<dbReference type="GO" id="GO:0005886">
    <property type="term" value="C:plasma membrane"/>
    <property type="evidence" value="ECO:0007669"/>
    <property type="project" value="TreeGrafter"/>
</dbReference>
<evidence type="ECO:0000256" key="3">
    <source>
        <dbReference type="ARBA" id="ARBA00022692"/>
    </source>
</evidence>
<dbReference type="Pfam" id="PF03649">
    <property type="entry name" value="UPF0014"/>
    <property type="match status" value="1"/>
</dbReference>
<dbReference type="PANTHER" id="PTHR30028">
    <property type="entry name" value="UPF0014 INNER MEMBRANE PROTEIN YBBM-RELATED"/>
    <property type="match status" value="1"/>
</dbReference>
<organism evidence="8 9">
    <name type="scientific">Gonapodya prolifera (strain JEL478)</name>
    <name type="common">Monoblepharis prolifera</name>
    <dbReference type="NCBI Taxonomy" id="1344416"/>
    <lineage>
        <taxon>Eukaryota</taxon>
        <taxon>Fungi</taxon>
        <taxon>Fungi incertae sedis</taxon>
        <taxon>Chytridiomycota</taxon>
        <taxon>Chytridiomycota incertae sedis</taxon>
        <taxon>Monoblepharidomycetes</taxon>
        <taxon>Monoblepharidales</taxon>
        <taxon>Gonapodyaceae</taxon>
        <taxon>Gonapodya</taxon>
    </lineage>
</organism>
<keyword evidence="3 7" id="KW-0812">Transmembrane</keyword>
<evidence type="ECO:0000256" key="2">
    <source>
        <dbReference type="ARBA" id="ARBA00005268"/>
    </source>
</evidence>
<evidence type="ECO:0000256" key="1">
    <source>
        <dbReference type="ARBA" id="ARBA00004141"/>
    </source>
</evidence>
<dbReference type="InterPro" id="IPR005226">
    <property type="entry name" value="UPF0014_fam"/>
</dbReference>
<feature type="transmembrane region" description="Helical" evidence="7">
    <location>
        <begin position="212"/>
        <end position="232"/>
    </location>
</feature>
<dbReference type="Proteomes" id="UP000070544">
    <property type="component" value="Unassembled WGS sequence"/>
</dbReference>
<reference evidence="8 9" key="1">
    <citation type="journal article" date="2015" name="Genome Biol. Evol.">
        <title>Phylogenomic analyses indicate that early fungi evolved digesting cell walls of algal ancestors of land plants.</title>
        <authorList>
            <person name="Chang Y."/>
            <person name="Wang S."/>
            <person name="Sekimoto S."/>
            <person name="Aerts A.L."/>
            <person name="Choi C."/>
            <person name="Clum A."/>
            <person name="LaButti K.M."/>
            <person name="Lindquist E.A."/>
            <person name="Yee Ngan C."/>
            <person name="Ohm R.A."/>
            <person name="Salamov A.A."/>
            <person name="Grigoriev I.V."/>
            <person name="Spatafora J.W."/>
            <person name="Berbee M.L."/>
        </authorList>
    </citation>
    <scope>NUCLEOTIDE SEQUENCE [LARGE SCALE GENOMIC DNA]</scope>
    <source>
        <strain evidence="8 9">JEL478</strain>
    </source>
</reference>
<keyword evidence="9" id="KW-1185">Reference proteome</keyword>
<evidence type="ECO:0000256" key="6">
    <source>
        <dbReference type="SAM" id="MobiDB-lite"/>
    </source>
</evidence>
<dbReference type="OrthoDB" id="432685at2759"/>
<feature type="transmembrane region" description="Helical" evidence="7">
    <location>
        <begin position="34"/>
        <end position="54"/>
    </location>
</feature>
<keyword evidence="5 7" id="KW-0472">Membrane</keyword>
<feature type="compositionally biased region" description="Low complexity" evidence="6">
    <location>
        <begin position="9"/>
        <end position="20"/>
    </location>
</feature>
<dbReference type="OMA" id="PWYEPQY"/>
<feature type="transmembrane region" description="Helical" evidence="7">
    <location>
        <begin position="156"/>
        <end position="178"/>
    </location>
</feature>
<sequence>MTISAFFLPSSASNGTSPSPGSGGDGSGQYALDYYNVAIAASMLASDAVVSLMLGLQLERTIVVSAIRCIIQLTIMGYILTPVFEHAESFELVFLISMILMTLAVVEIVYNKAKFTFTGEVVIVFVSLFVSVGLVSALGVGFAMNARPFYEARRFIPAYGMLLGNSMTGVAVSITTCLTQFMDRRDRIEYMLALGASRWEVARPVIAEAVRVGLLPGLMSMSIIGLISIPGMMSGQILAGAPVLEAVNYQIIIIYLISSSVALASVLATVACVATCIDGTHRLRIDRIQKRGKGNPLIAIGGDFWGMLKDSFIWSWRKLRGGEVRLS</sequence>
<keyword evidence="4 7" id="KW-1133">Transmembrane helix</keyword>
<evidence type="ECO:0000313" key="8">
    <source>
        <dbReference type="EMBL" id="KXS10062.1"/>
    </source>
</evidence>
<name>A0A139A005_GONPJ</name>
<proteinExistence type="inferred from homology"/>
<evidence type="ECO:0000256" key="5">
    <source>
        <dbReference type="ARBA" id="ARBA00023136"/>
    </source>
</evidence>
<comment type="subcellular location">
    <subcellularLocation>
        <location evidence="1">Membrane</location>
        <topology evidence="1">Multi-pass membrane protein</topology>
    </subcellularLocation>
</comment>
<comment type="similarity">
    <text evidence="2">Belongs to the UPF0014 family.</text>
</comment>
<protein>
    <submittedName>
        <fullName evidence="8">Uncharacterized protein</fullName>
    </submittedName>
</protein>
<feature type="transmembrane region" description="Helical" evidence="7">
    <location>
        <begin position="122"/>
        <end position="144"/>
    </location>
</feature>
<gene>
    <name evidence="8" type="ORF">M427DRAFT_159819</name>
</gene>
<dbReference type="PANTHER" id="PTHR30028:SF0">
    <property type="entry name" value="PROTEIN ALUMINUM SENSITIVE 3"/>
    <property type="match status" value="1"/>
</dbReference>
<feature type="transmembrane region" description="Helical" evidence="7">
    <location>
        <begin position="61"/>
        <end position="80"/>
    </location>
</feature>
<evidence type="ECO:0000256" key="7">
    <source>
        <dbReference type="SAM" id="Phobius"/>
    </source>
</evidence>
<dbReference type="EMBL" id="KQ965838">
    <property type="protein sequence ID" value="KXS10062.1"/>
    <property type="molecule type" value="Genomic_DNA"/>
</dbReference>
<accession>A0A139A005</accession>
<dbReference type="AlphaFoldDB" id="A0A139A005"/>
<feature type="transmembrane region" description="Helical" evidence="7">
    <location>
        <begin position="92"/>
        <end position="110"/>
    </location>
</feature>